<evidence type="ECO:0000259" key="1">
    <source>
        <dbReference type="Pfam" id="PF12736"/>
    </source>
</evidence>
<evidence type="ECO:0000313" key="3">
    <source>
        <dbReference type="Proteomes" id="UP000828390"/>
    </source>
</evidence>
<name>A0A9D3YE76_DREPO</name>
<organism evidence="2 3">
    <name type="scientific">Dreissena polymorpha</name>
    <name type="common">Zebra mussel</name>
    <name type="synonym">Mytilus polymorpha</name>
    <dbReference type="NCBI Taxonomy" id="45954"/>
    <lineage>
        <taxon>Eukaryota</taxon>
        <taxon>Metazoa</taxon>
        <taxon>Spiralia</taxon>
        <taxon>Lophotrochozoa</taxon>
        <taxon>Mollusca</taxon>
        <taxon>Bivalvia</taxon>
        <taxon>Autobranchia</taxon>
        <taxon>Heteroconchia</taxon>
        <taxon>Euheterodonta</taxon>
        <taxon>Imparidentia</taxon>
        <taxon>Neoheterodontei</taxon>
        <taxon>Myida</taxon>
        <taxon>Dreissenoidea</taxon>
        <taxon>Dreissenidae</taxon>
        <taxon>Dreissena</taxon>
    </lineage>
</organism>
<dbReference type="Pfam" id="PF12736">
    <property type="entry name" value="CABIT"/>
    <property type="match status" value="1"/>
</dbReference>
<dbReference type="Proteomes" id="UP000828390">
    <property type="component" value="Unassembled WGS sequence"/>
</dbReference>
<dbReference type="InterPro" id="IPR025946">
    <property type="entry name" value="CABIT_dom"/>
</dbReference>
<sequence>MADTSDGNSNDQCDEVFSLKDFSECFDLPKWVAVVGGKDVGPIGSGPCNIQKGMILLLRTLAVDSVTLSFNDAETGKRIVSVSPNSQVKFTVQLPYPDFKNPAAPRTVYNTVAELLKVCPTFFKANVFYDDPYLPAIVKAGEVFKFIRKLRRPNERRMYLQCRDPEGNIIELPEECRGDFTAVEDEESYTLKELLDLGPIDRKLKLSRDHVQLSFVPEAGDNGHDLYSNLKGSESSNLLQRIMGLPLSYDGLLTLHQPKMFLAASPSENQQEVWKVPLDIDIKVLNMTGVRRFPKLYVWRIPGQPG</sequence>
<dbReference type="EMBL" id="JAIWYP010000016">
    <property type="protein sequence ID" value="KAH3696604.1"/>
    <property type="molecule type" value="Genomic_DNA"/>
</dbReference>
<proteinExistence type="predicted"/>
<keyword evidence="3" id="KW-1185">Reference proteome</keyword>
<dbReference type="AlphaFoldDB" id="A0A9D3YE76"/>
<accession>A0A9D3YE76</accession>
<evidence type="ECO:0000313" key="2">
    <source>
        <dbReference type="EMBL" id="KAH3696604.1"/>
    </source>
</evidence>
<reference evidence="2" key="2">
    <citation type="submission" date="2020-11" db="EMBL/GenBank/DDBJ databases">
        <authorList>
            <person name="McCartney M.A."/>
            <person name="Auch B."/>
            <person name="Kono T."/>
            <person name="Mallez S."/>
            <person name="Becker A."/>
            <person name="Gohl D.M."/>
            <person name="Silverstein K.A.T."/>
            <person name="Koren S."/>
            <person name="Bechman K.B."/>
            <person name="Herman A."/>
            <person name="Abrahante J.E."/>
            <person name="Garbe J."/>
        </authorList>
    </citation>
    <scope>NUCLEOTIDE SEQUENCE</scope>
    <source>
        <strain evidence="2">Duluth1</strain>
        <tissue evidence="2">Whole animal</tissue>
    </source>
</reference>
<protein>
    <recommendedName>
        <fullName evidence="1">CABIT domain-containing protein</fullName>
    </recommendedName>
</protein>
<gene>
    <name evidence="2" type="ORF">DPMN_084080</name>
</gene>
<reference evidence="2" key="1">
    <citation type="journal article" date="2019" name="bioRxiv">
        <title>The Genome of the Zebra Mussel, Dreissena polymorpha: A Resource for Invasive Species Research.</title>
        <authorList>
            <person name="McCartney M.A."/>
            <person name="Auch B."/>
            <person name="Kono T."/>
            <person name="Mallez S."/>
            <person name="Zhang Y."/>
            <person name="Obille A."/>
            <person name="Becker A."/>
            <person name="Abrahante J.E."/>
            <person name="Garbe J."/>
            <person name="Badalamenti J.P."/>
            <person name="Herman A."/>
            <person name="Mangelson H."/>
            <person name="Liachko I."/>
            <person name="Sullivan S."/>
            <person name="Sone E.D."/>
            <person name="Koren S."/>
            <person name="Silverstein K.A.T."/>
            <person name="Beckman K.B."/>
            <person name="Gohl D.M."/>
        </authorList>
    </citation>
    <scope>NUCLEOTIDE SEQUENCE</scope>
    <source>
        <strain evidence="2">Duluth1</strain>
        <tissue evidence="2">Whole animal</tissue>
    </source>
</reference>
<comment type="caution">
    <text evidence="2">The sequence shown here is derived from an EMBL/GenBank/DDBJ whole genome shotgun (WGS) entry which is preliminary data.</text>
</comment>
<feature type="domain" description="CABIT" evidence="1">
    <location>
        <begin position="107"/>
        <end position="197"/>
    </location>
</feature>